<gene>
    <name evidence="1" type="ORF">GCM10025870_06090</name>
</gene>
<sequence>MSGRRGASDERGRLVSDPFGYRVTGGGAVIVLRGGRAVMTVGGRDAAKLAAALERADDDGAQHLLARASGHYRQGNERG</sequence>
<protein>
    <submittedName>
        <fullName evidence="1">Uncharacterized protein</fullName>
    </submittedName>
</protein>
<name>A0ABM8GYG2_9MICO</name>
<reference evidence="2" key="1">
    <citation type="journal article" date="2019" name="Int. J. Syst. Evol. Microbiol.">
        <title>The Global Catalogue of Microorganisms (GCM) 10K type strain sequencing project: providing services to taxonomists for standard genome sequencing and annotation.</title>
        <authorList>
            <consortium name="The Broad Institute Genomics Platform"/>
            <consortium name="The Broad Institute Genome Sequencing Center for Infectious Disease"/>
            <person name="Wu L."/>
            <person name="Ma J."/>
        </authorList>
    </citation>
    <scope>NUCLEOTIDE SEQUENCE [LARGE SCALE GENOMIC DNA]</scope>
    <source>
        <strain evidence="2">NBRC 109019</strain>
    </source>
</reference>
<organism evidence="1 2">
    <name type="scientific">Agromyces marinus</name>
    <dbReference type="NCBI Taxonomy" id="1389020"/>
    <lineage>
        <taxon>Bacteria</taxon>
        <taxon>Bacillati</taxon>
        <taxon>Actinomycetota</taxon>
        <taxon>Actinomycetes</taxon>
        <taxon>Micrococcales</taxon>
        <taxon>Microbacteriaceae</taxon>
        <taxon>Agromyces</taxon>
    </lineage>
</organism>
<proteinExistence type="predicted"/>
<evidence type="ECO:0000313" key="1">
    <source>
        <dbReference type="EMBL" id="BDZ53536.1"/>
    </source>
</evidence>
<evidence type="ECO:0000313" key="2">
    <source>
        <dbReference type="Proteomes" id="UP001321477"/>
    </source>
</evidence>
<dbReference type="Proteomes" id="UP001321477">
    <property type="component" value="Chromosome"/>
</dbReference>
<keyword evidence="2" id="KW-1185">Reference proteome</keyword>
<accession>A0ABM8GYG2</accession>
<dbReference type="RefSeq" id="WP_234661409.1">
    <property type="nucleotide sequence ID" value="NZ_AP027734.1"/>
</dbReference>
<dbReference type="EMBL" id="AP027734">
    <property type="protein sequence ID" value="BDZ53536.1"/>
    <property type="molecule type" value="Genomic_DNA"/>
</dbReference>